<dbReference type="Proteomes" id="UP000215694">
    <property type="component" value="Unassembled WGS sequence"/>
</dbReference>
<keyword evidence="4" id="KW-1185">Reference proteome</keyword>
<evidence type="ECO:0000313" key="3">
    <source>
        <dbReference type="EMBL" id="RDY25475.1"/>
    </source>
</evidence>
<dbReference type="Gene3D" id="3.40.50.2020">
    <property type="match status" value="1"/>
</dbReference>
<evidence type="ECO:0000259" key="1">
    <source>
        <dbReference type="Pfam" id="PF12500"/>
    </source>
</evidence>
<dbReference type="InterPro" id="IPR000836">
    <property type="entry name" value="PRTase_dom"/>
</dbReference>
<dbReference type="Pfam" id="PF12500">
    <property type="entry name" value="TRSP"/>
    <property type="match status" value="1"/>
</dbReference>
<dbReference type="AlphaFoldDB" id="A0A371IYA7"/>
<name>A0A371IYA7_9FIRM</name>
<organism evidence="3 4">
    <name type="scientific">Romboutsia weinsteinii</name>
    <dbReference type="NCBI Taxonomy" id="2020949"/>
    <lineage>
        <taxon>Bacteria</taxon>
        <taxon>Bacillati</taxon>
        <taxon>Bacillota</taxon>
        <taxon>Clostridia</taxon>
        <taxon>Peptostreptococcales</taxon>
        <taxon>Peptostreptococcaceae</taxon>
        <taxon>Romboutsia</taxon>
    </lineage>
</organism>
<dbReference type="InterPro" id="IPR011214">
    <property type="entry name" value="UCP020967"/>
</dbReference>
<dbReference type="Pfam" id="PF15609">
    <property type="entry name" value="PRTase_2"/>
    <property type="match status" value="1"/>
</dbReference>
<dbReference type="InterPro" id="IPR022537">
    <property type="entry name" value="TRSP_dom"/>
</dbReference>
<protein>
    <recommendedName>
        <fullName evidence="5">Phosphoribosyl transferase</fullName>
    </recommendedName>
</protein>
<evidence type="ECO:0000259" key="2">
    <source>
        <dbReference type="Pfam" id="PF15609"/>
    </source>
</evidence>
<reference evidence="3 4" key="1">
    <citation type="journal article" date="2017" name="Genome Announc.">
        <title>Draft Genome Sequence of Romboutsia weinsteinii sp. nov. Strain CCRI-19649(T) Isolated from Surface Water.</title>
        <authorList>
            <person name="Maheux A.F."/>
            <person name="Boudreau D.K."/>
            <person name="Berube E."/>
            <person name="Boissinot M."/>
            <person name="Cantin P."/>
            <person name="Raymond F."/>
            <person name="Corbeil J."/>
            <person name="Omar R.F."/>
            <person name="Bergeron M.G."/>
        </authorList>
    </citation>
    <scope>NUCLEOTIDE SEQUENCE [LARGE SCALE GENOMIC DNA]</scope>
    <source>
        <strain evidence="3 4">CCRI-19649</strain>
    </source>
</reference>
<dbReference type="InterPro" id="IPR041688">
    <property type="entry name" value="PRTase_2"/>
</dbReference>
<evidence type="ECO:0000313" key="4">
    <source>
        <dbReference type="Proteomes" id="UP000215694"/>
    </source>
</evidence>
<dbReference type="EMBL" id="NOJY02000069">
    <property type="protein sequence ID" value="RDY25475.1"/>
    <property type="molecule type" value="Genomic_DNA"/>
</dbReference>
<comment type="caution">
    <text evidence="3">The sequence shown here is derived from an EMBL/GenBank/DDBJ whole genome shotgun (WGS) entry which is preliminary data.</text>
</comment>
<dbReference type="SUPFAM" id="SSF53271">
    <property type="entry name" value="PRTase-like"/>
    <property type="match status" value="1"/>
</dbReference>
<dbReference type="OrthoDB" id="56827at2"/>
<dbReference type="PIRSF" id="PIRSF020967">
    <property type="entry name" value="UCP020967"/>
    <property type="match status" value="1"/>
</dbReference>
<evidence type="ECO:0008006" key="5">
    <source>
        <dbReference type="Google" id="ProtNLM"/>
    </source>
</evidence>
<sequence length="398" mass="46253">MMSCLKFNCDIDITDNPLDLNLNDYLEIAVRNNPKRRFLFVSKVLGKHLACKADDMDDLGKLIVEAYKKKNINGNNGTVISFAETGTAIGHSVFNYLEGDYEFIHTTREVVEGYKSLEFLEEHSHATDHNLYFENLETLQSGEEVFLVDDEITTANTCVNIIRKIQSIYPKKRYTICSILNWVDSVNIEKIKKVEEELDCKIEFVYLFKGNFDFVVDSIPVVDDSLEIKDINREIKVNFIDLDMDDYIDGQKYIKYTGRFGINKKDQERLVQVVKRESDKLKIENNDSDVLYLGTEEFMYIPMLFAKESKNKVYYHSTTRSPIIEIEKDGYPINSKFEIGSFYNKGIKNYVYNLDKKNYSECFLFIESKKDESEFRDIINVFKNTSIDKLNIVSCSAV</sequence>
<gene>
    <name evidence="3" type="ORF">CHL78_018045</name>
</gene>
<feature type="domain" description="TRSP" evidence="1">
    <location>
        <begin position="256"/>
        <end position="381"/>
    </location>
</feature>
<dbReference type="InterPro" id="IPR029057">
    <property type="entry name" value="PRTase-like"/>
</dbReference>
<accession>A0A371IYA7</accession>
<proteinExistence type="predicted"/>
<feature type="domain" description="Orotate phosphoribosyltransferase-like" evidence="2">
    <location>
        <begin position="26"/>
        <end position="211"/>
    </location>
</feature>
<dbReference type="CDD" id="cd06223">
    <property type="entry name" value="PRTases_typeI"/>
    <property type="match status" value="1"/>
</dbReference>